<comment type="caution">
    <text evidence="2">The sequence shown here is derived from an EMBL/GenBank/DDBJ whole genome shotgun (WGS) entry which is preliminary data.</text>
</comment>
<keyword evidence="3" id="KW-1185">Reference proteome</keyword>
<dbReference type="EMBL" id="JAPMSZ010000005">
    <property type="protein sequence ID" value="KAJ5102396.1"/>
    <property type="molecule type" value="Genomic_DNA"/>
</dbReference>
<name>A0A9W9FLG6_9EURO</name>
<organism evidence="2 3">
    <name type="scientific">Penicillium alfredii</name>
    <dbReference type="NCBI Taxonomy" id="1506179"/>
    <lineage>
        <taxon>Eukaryota</taxon>
        <taxon>Fungi</taxon>
        <taxon>Dikarya</taxon>
        <taxon>Ascomycota</taxon>
        <taxon>Pezizomycotina</taxon>
        <taxon>Eurotiomycetes</taxon>
        <taxon>Eurotiomycetidae</taxon>
        <taxon>Eurotiales</taxon>
        <taxon>Aspergillaceae</taxon>
        <taxon>Penicillium</taxon>
    </lineage>
</organism>
<feature type="transmembrane region" description="Helical" evidence="1">
    <location>
        <begin position="21"/>
        <end position="42"/>
    </location>
</feature>
<reference evidence="2" key="2">
    <citation type="journal article" date="2023" name="IMA Fungus">
        <title>Comparative genomic study of the Penicillium genus elucidates a diverse pangenome and 15 lateral gene transfer events.</title>
        <authorList>
            <person name="Petersen C."/>
            <person name="Sorensen T."/>
            <person name="Nielsen M.R."/>
            <person name="Sondergaard T.E."/>
            <person name="Sorensen J.L."/>
            <person name="Fitzpatrick D.A."/>
            <person name="Frisvad J.C."/>
            <person name="Nielsen K.L."/>
        </authorList>
    </citation>
    <scope>NUCLEOTIDE SEQUENCE</scope>
    <source>
        <strain evidence="2">IBT 34128</strain>
    </source>
</reference>
<evidence type="ECO:0000256" key="1">
    <source>
        <dbReference type="SAM" id="Phobius"/>
    </source>
</evidence>
<dbReference type="AlphaFoldDB" id="A0A9W9FLG6"/>
<keyword evidence="1" id="KW-1133">Transmembrane helix</keyword>
<evidence type="ECO:0000313" key="3">
    <source>
        <dbReference type="Proteomes" id="UP001141434"/>
    </source>
</evidence>
<dbReference type="RefSeq" id="XP_056513227.1">
    <property type="nucleotide sequence ID" value="XM_056655200.1"/>
</dbReference>
<accession>A0A9W9FLG6</accession>
<dbReference type="GeneID" id="81394368"/>
<protein>
    <submittedName>
        <fullName evidence="2">Uncharacterized protein</fullName>
    </submittedName>
</protein>
<keyword evidence="1" id="KW-0812">Transmembrane</keyword>
<dbReference type="OrthoDB" id="4480828at2759"/>
<evidence type="ECO:0000313" key="2">
    <source>
        <dbReference type="EMBL" id="KAJ5102396.1"/>
    </source>
</evidence>
<dbReference type="Proteomes" id="UP001141434">
    <property type="component" value="Unassembled WGS sequence"/>
</dbReference>
<keyword evidence="1" id="KW-0472">Membrane</keyword>
<sequence length="120" mass="12747">MAVVTRGSSVPSGRKPMKSRNIAMLSVAGVIAGAWLLFRLMAPQRGTFVASNEEMEAFRGGDKLQTNVGEQDCPTTAERIFGATGVGIEVTGPLQKEYAGSAVCIQRGMYMEVGPQSPHT</sequence>
<gene>
    <name evidence="2" type="ORF">NUU61_004618</name>
</gene>
<reference evidence="2" key="1">
    <citation type="submission" date="2022-11" db="EMBL/GenBank/DDBJ databases">
        <authorList>
            <person name="Petersen C."/>
        </authorList>
    </citation>
    <scope>NUCLEOTIDE SEQUENCE</scope>
    <source>
        <strain evidence="2">IBT 34128</strain>
    </source>
</reference>
<proteinExistence type="predicted"/>